<dbReference type="Proteomes" id="UP000784294">
    <property type="component" value="Unassembled WGS sequence"/>
</dbReference>
<dbReference type="AlphaFoldDB" id="A0A448WE31"/>
<organism evidence="1 2">
    <name type="scientific">Protopolystoma xenopodis</name>
    <dbReference type="NCBI Taxonomy" id="117903"/>
    <lineage>
        <taxon>Eukaryota</taxon>
        <taxon>Metazoa</taxon>
        <taxon>Spiralia</taxon>
        <taxon>Lophotrochozoa</taxon>
        <taxon>Platyhelminthes</taxon>
        <taxon>Monogenea</taxon>
        <taxon>Polyopisthocotylea</taxon>
        <taxon>Polystomatidea</taxon>
        <taxon>Polystomatidae</taxon>
        <taxon>Protopolystoma</taxon>
    </lineage>
</organism>
<evidence type="ECO:0000313" key="1">
    <source>
        <dbReference type="EMBL" id="VEL09442.1"/>
    </source>
</evidence>
<comment type="caution">
    <text evidence="1">The sequence shown here is derived from an EMBL/GenBank/DDBJ whole genome shotgun (WGS) entry which is preliminary data.</text>
</comment>
<evidence type="ECO:0000313" key="2">
    <source>
        <dbReference type="Proteomes" id="UP000784294"/>
    </source>
</evidence>
<accession>A0A448WE31</accession>
<reference evidence="1" key="1">
    <citation type="submission" date="2018-11" db="EMBL/GenBank/DDBJ databases">
        <authorList>
            <consortium name="Pathogen Informatics"/>
        </authorList>
    </citation>
    <scope>NUCLEOTIDE SEQUENCE</scope>
</reference>
<gene>
    <name evidence="1" type="ORF">PXEA_LOCUS2882</name>
</gene>
<protein>
    <submittedName>
        <fullName evidence="1">Uncharacterized protein</fullName>
    </submittedName>
</protein>
<keyword evidence="2" id="KW-1185">Reference proteome</keyword>
<sequence>MKYDLYNAVGGEEKEDEGKQGGEIGFGARCPLTEKSKVRQSETRRLTVSLEWTEIEEALSGMLKFAPHSPACHLDMEEKDRKDRVYSPS</sequence>
<proteinExistence type="predicted"/>
<name>A0A448WE31_9PLAT</name>
<dbReference type="EMBL" id="CAAALY010006336">
    <property type="protein sequence ID" value="VEL09442.1"/>
    <property type="molecule type" value="Genomic_DNA"/>
</dbReference>